<proteinExistence type="predicted"/>
<reference evidence="1" key="1">
    <citation type="submission" date="2023-04" db="EMBL/GenBank/DDBJ databases">
        <title>Draft Genome sequencing of Naganishia species isolated from polar environments using Oxford Nanopore Technology.</title>
        <authorList>
            <person name="Leo P."/>
            <person name="Venkateswaran K."/>
        </authorList>
    </citation>
    <scope>NUCLEOTIDE SEQUENCE</scope>
    <source>
        <strain evidence="1">MNA-CCFEE 5425</strain>
    </source>
</reference>
<protein>
    <submittedName>
        <fullName evidence="1">Uncharacterized protein</fullName>
    </submittedName>
</protein>
<evidence type="ECO:0000313" key="2">
    <source>
        <dbReference type="Proteomes" id="UP001243375"/>
    </source>
</evidence>
<dbReference type="Proteomes" id="UP001243375">
    <property type="component" value="Unassembled WGS sequence"/>
</dbReference>
<sequence length="1930" mass="215361">MPSVKAATNGVTVKSSEPAAKKTRTTRGGASATSKPLPTALPDHLAESEKNANMDVDTHVLGNMNGYGGLKEEEMGWAELLKQGYDQSYGKPSVNGFGKDFALSDNVKTIDDKWQLLPAYLKVKGLVKQHVDSFNYFVDTELKQILEANNLVTSDVDPRFFLRYTDIHVGMPTRTDQGAATLEDQLVTPHECRLRDATYAAPIAVDIEYVRGKKIVRRKGVRIGRLPIMLRSNRCVLTGKNIDGMARLGECPLDPGGYFVVKGTEKVILVQEQMSKNRIIVETDARKGTAMASVTSTTHDRKSKSYVVAKNNKVYLRHNCFSEDIPVVIAMKAMGCQSDKEVLMLTCGSDEPYQEKFGLSLEEAARLGVYTENQALHYVGVRVKAGIKKQIGLKRIPHEDALEALASIVLAHVPVENGDFRPKSIYTATMTRRVLAVMVDPSQVDDRDYVGNKRLELAGQLLALLFEDVFKKFNTDFKLAIDKVLKKPNRTAEFDAFTHMNFNGDSITSGFVRAISTGNWVLKRFKMERAGVTHVLSRLSFIAALGMMTRISSQFEKTRKVSGPRALQPSQWGMLCPSDTPEGEACGLVKNLALMTHITTDVEEEPIIKIAFMLGVEDISLVTGNELYRPGVYVVNINGGLVGVTHLPNRFVRNFRKLRRAGRISEFVSIFINQHHRTVYISSDGGRICRPLIIVEKGITRVKTQHIKLLKAGKATFDDFLKAGLVEYLDCNEENDSLIALYERDINEDTTHLEIEPFTLLGAVAGLIPYPHHNQSPRNTYQCAMGKQAIGAIAYNQLERIDTLLYLMVYPQQPMVKTKTIELVGYDKLPAGQNATVAVMSYSGYDIEDALILNSASVDRGYGRCQVFKKSATMLRRYPNGTYDRLANPPQVTDVNGVTRNEDRYQAVEGDGLAGAGAKVDPGWVYVNKQTPSNASDNNMEAITVTKWRNAPMSYKAPEPGLIDKLMLSTSESDQTLIKVLVRQTRRPELGDKFSSRHGQKGVCGLLVPQEDMPFNDQGICPDIIMNPHGFPSRMTVGKMIELLSGKAGVVSGKLQYGTAFGGSKVDDMSQILIENGFNYAGKDMLTSGITGQSMECYVYFGPIYYQKLKHMVMDKMHARPTGPRALLTRQPTEGRSRDGGLRLGEMERDCLVGYGATQLMLERLMISSDAFKTSVCEECGMLGYNGWCPNCKSGKKVVDITLPYAAKLLMQELMGMNILPKLILELTRPLLVVVMTMIQHIPQSRPSPPALHLAYGFAPTETAVPYIIPPWQVEEGELEKLELFYPGRYEEAVESNKAFVYSAFIVPAHSMYVADGSKANWWLKQANHCSPSSQHCVLHLRLCICGAFSLQSTLSLLETVGFGAPFSLPALAEGAFDRITTRYSAPSRSNSDSWAVQDDHPSPFTIRSHHDFYDHHLQRIATIAFLPSGTIRPERYSPIARLCGLEMNFLMTFHRWLARMVWFQANVHACGYMLIALLKSHLVQNFHKAYWNWGVMAFAMFWGLTVLSIREIRKRHYEVFVFLHIAMCLAAMVGLYLHIHILQHHKLDIFERATLASVAFWAFDRILRVCHRLYLSLFLRREDKLLEATVTSLTSEVVRLRILIPASRLILATELPSQAAETIFPRITAGQSIGLTLPAIQWAGDHPFTVLATGLTDLQGEKGYLDLAIKANGGLTKRLAKRQQKCQEMSAIPIADGQEDTLCVIIEGPYGEVHEEIHTSDSVLLFAGGVGITYVFPHFVRIALHSGSTTCKLVWMVRDLDDFSIIEEQLSWVAEQLEVRHSSQATHRHVPLAIEIHVTRNDRHLPAVSSTSQHLQRLQPDYETFVQSPDSAEIEEEEEAKQTLANDVCRGLNISSELALWINVSIREGRASKIVDRHFPVTELSAEQTLSIVSCGPAALCDEVRSQAKAAMVQDSWKSVRYIEECFSW</sequence>
<gene>
    <name evidence="1" type="ORF">QFC22_004034</name>
</gene>
<accession>A0ACC2X2L2</accession>
<name>A0ACC2X2L2_9TREE</name>
<comment type="caution">
    <text evidence="1">The sequence shown here is derived from an EMBL/GenBank/DDBJ whole genome shotgun (WGS) entry which is preliminary data.</text>
</comment>
<keyword evidence="2" id="KW-1185">Reference proteome</keyword>
<organism evidence="1 2">
    <name type="scientific">Naganishia vaughanmartiniae</name>
    <dbReference type="NCBI Taxonomy" id="1424756"/>
    <lineage>
        <taxon>Eukaryota</taxon>
        <taxon>Fungi</taxon>
        <taxon>Dikarya</taxon>
        <taxon>Basidiomycota</taxon>
        <taxon>Agaricomycotina</taxon>
        <taxon>Tremellomycetes</taxon>
        <taxon>Filobasidiales</taxon>
        <taxon>Filobasidiaceae</taxon>
        <taxon>Naganishia</taxon>
    </lineage>
</organism>
<evidence type="ECO:0000313" key="1">
    <source>
        <dbReference type="EMBL" id="KAJ9118132.1"/>
    </source>
</evidence>
<dbReference type="EMBL" id="JASBWU010000011">
    <property type="protein sequence ID" value="KAJ9118132.1"/>
    <property type="molecule type" value="Genomic_DNA"/>
</dbReference>